<evidence type="ECO:0000313" key="2">
    <source>
        <dbReference type="Proteomes" id="UP001215598"/>
    </source>
</evidence>
<accession>A0AAD7NY81</accession>
<proteinExistence type="predicted"/>
<dbReference type="Proteomes" id="UP001215598">
    <property type="component" value="Unassembled WGS sequence"/>
</dbReference>
<comment type="caution">
    <text evidence="1">The sequence shown here is derived from an EMBL/GenBank/DDBJ whole genome shotgun (WGS) entry which is preliminary data.</text>
</comment>
<evidence type="ECO:0000313" key="1">
    <source>
        <dbReference type="EMBL" id="KAJ7779832.1"/>
    </source>
</evidence>
<sequence length="194" mass="20928">MSEITQSRHSDLNKNSPAWSNSELKVLTGAKGKKRKPTTPTGAPCITGAFYIHWESRPEFGVGHVVERFQRGINLIGFAKEREKKTRAEITELLHRSTALVEQLVNSLLKITVILAERISGNVCGTQRQFNQRHILNNVFNGPPGLNYGSPRQPNSGKHTTAAVCGTSAIVLHAAAVVLTACGTFAIACGSLAA</sequence>
<dbReference type="AlphaFoldDB" id="A0AAD7NY81"/>
<name>A0AAD7NY81_9AGAR</name>
<protein>
    <submittedName>
        <fullName evidence="1">Uncharacterized protein</fullName>
    </submittedName>
</protein>
<organism evidence="1 2">
    <name type="scientific">Mycena metata</name>
    <dbReference type="NCBI Taxonomy" id="1033252"/>
    <lineage>
        <taxon>Eukaryota</taxon>
        <taxon>Fungi</taxon>
        <taxon>Dikarya</taxon>
        <taxon>Basidiomycota</taxon>
        <taxon>Agaricomycotina</taxon>
        <taxon>Agaricomycetes</taxon>
        <taxon>Agaricomycetidae</taxon>
        <taxon>Agaricales</taxon>
        <taxon>Marasmiineae</taxon>
        <taxon>Mycenaceae</taxon>
        <taxon>Mycena</taxon>
    </lineage>
</organism>
<keyword evidence="2" id="KW-1185">Reference proteome</keyword>
<gene>
    <name evidence="1" type="ORF">B0H16DRAFT_1448268</name>
</gene>
<dbReference type="EMBL" id="JARKIB010000005">
    <property type="protein sequence ID" value="KAJ7779832.1"/>
    <property type="molecule type" value="Genomic_DNA"/>
</dbReference>
<reference evidence="1" key="1">
    <citation type="submission" date="2023-03" db="EMBL/GenBank/DDBJ databases">
        <title>Massive genome expansion in bonnet fungi (Mycena s.s.) driven by repeated elements and novel gene families across ecological guilds.</title>
        <authorList>
            <consortium name="Lawrence Berkeley National Laboratory"/>
            <person name="Harder C.B."/>
            <person name="Miyauchi S."/>
            <person name="Viragh M."/>
            <person name="Kuo A."/>
            <person name="Thoen E."/>
            <person name="Andreopoulos B."/>
            <person name="Lu D."/>
            <person name="Skrede I."/>
            <person name="Drula E."/>
            <person name="Henrissat B."/>
            <person name="Morin E."/>
            <person name="Kohler A."/>
            <person name="Barry K."/>
            <person name="LaButti K."/>
            <person name="Morin E."/>
            <person name="Salamov A."/>
            <person name="Lipzen A."/>
            <person name="Mereny Z."/>
            <person name="Hegedus B."/>
            <person name="Baldrian P."/>
            <person name="Stursova M."/>
            <person name="Weitz H."/>
            <person name="Taylor A."/>
            <person name="Grigoriev I.V."/>
            <person name="Nagy L.G."/>
            <person name="Martin F."/>
            <person name="Kauserud H."/>
        </authorList>
    </citation>
    <scope>NUCLEOTIDE SEQUENCE</scope>
    <source>
        <strain evidence="1">CBHHK182m</strain>
    </source>
</reference>